<comment type="function">
    <text evidence="1">Lipid phosphatase which dephosphorylates phosphatidylglycerophosphate (PGP) to phosphatidylglycerol (PG).</text>
</comment>
<dbReference type="GO" id="GO:0008962">
    <property type="term" value="F:phosphatidylglycerophosphatase activity"/>
    <property type="evidence" value="ECO:0007669"/>
    <property type="project" value="UniProtKB-EC"/>
</dbReference>
<dbReference type="GO" id="GO:0006655">
    <property type="term" value="P:phosphatidylglycerol biosynthetic process"/>
    <property type="evidence" value="ECO:0007669"/>
    <property type="project" value="UniProtKB-UniPathway"/>
</dbReference>
<keyword evidence="1" id="KW-0595">Phospholipid degradation</keyword>
<comment type="pathway">
    <text evidence="1">Phospholipid metabolism; phosphatidylglycerol biosynthesis; phosphatidylglycerol from CDP-diacylglycerol: step 2/2.</text>
</comment>
<dbReference type="PIRSF" id="PIRSF006162">
    <property type="entry name" value="PgpA"/>
    <property type="match status" value="1"/>
</dbReference>
<sequence>MSKQKNTVPAPRLAQIIKSPAEFLGYGLGSGLISPAPGTWGTLLGLLLFVPILLWSHTAAWILLLVGLFTGSWICQKSAEAIGVHDHGGIVWDEFIGIWIVLILLPEQSWLWWLVAFISFRFFDILKPWPIGWLDQRLEGGFGIMADDVVAALFAALSIWVLFALFA</sequence>
<dbReference type="InterPro" id="IPR026037">
    <property type="entry name" value="PgpA"/>
</dbReference>
<keyword evidence="1" id="KW-1208">Phospholipid metabolism</keyword>
<dbReference type="SUPFAM" id="SSF101307">
    <property type="entry name" value="YutG-like"/>
    <property type="match status" value="1"/>
</dbReference>
<evidence type="ECO:0000256" key="2">
    <source>
        <dbReference type="SAM" id="Phobius"/>
    </source>
</evidence>
<comment type="catalytic activity">
    <reaction evidence="1">
        <text>a 1,2-diacyl-sn-glycero-3-phospho-(1'-sn-glycero-3'-phosphate) + H2O = a 1,2-diacyl-sn-glycero-3-phospho-(1'-sn-glycerol) + phosphate</text>
        <dbReference type="Rhea" id="RHEA:33751"/>
        <dbReference type="ChEBI" id="CHEBI:15377"/>
        <dbReference type="ChEBI" id="CHEBI:43474"/>
        <dbReference type="ChEBI" id="CHEBI:60110"/>
        <dbReference type="ChEBI" id="CHEBI:64716"/>
        <dbReference type="EC" id="3.1.3.27"/>
    </reaction>
</comment>
<accession>A0A6F8PUN2</accession>
<dbReference type="Pfam" id="PF04608">
    <property type="entry name" value="PgpA"/>
    <property type="match status" value="1"/>
</dbReference>
<feature type="domain" description="YutG/PgpA" evidence="3">
    <location>
        <begin position="24"/>
        <end position="162"/>
    </location>
</feature>
<dbReference type="Proteomes" id="UP000501726">
    <property type="component" value="Chromosome"/>
</dbReference>
<evidence type="ECO:0000313" key="4">
    <source>
        <dbReference type="EMBL" id="BBP45737.1"/>
    </source>
</evidence>
<keyword evidence="1" id="KW-0479">Metal-binding</keyword>
<dbReference type="KEGG" id="tse:THMIRHAS_11100"/>
<dbReference type="InterPro" id="IPR036681">
    <property type="entry name" value="PgpA-like_sf"/>
</dbReference>
<dbReference type="EMBL" id="AP021889">
    <property type="protein sequence ID" value="BBP45737.1"/>
    <property type="molecule type" value="Genomic_DNA"/>
</dbReference>
<dbReference type="RefSeq" id="WP_173271720.1">
    <property type="nucleotide sequence ID" value="NZ_AP021889.1"/>
</dbReference>
<keyword evidence="5" id="KW-1185">Reference proteome</keyword>
<feature type="transmembrane region" description="Helical" evidence="2">
    <location>
        <begin position="21"/>
        <end position="40"/>
    </location>
</feature>
<protein>
    <recommendedName>
        <fullName evidence="1">Phosphatidylglycerophosphatase A</fullName>
        <ecNumber evidence="1">3.1.3.27</ecNumber>
    </recommendedName>
    <alternativeName>
        <fullName evidence="1">Phosphatidylglycerolphosphate phosphatase A</fullName>
    </alternativeName>
</protein>
<organism evidence="4 5">
    <name type="scientific">Thiosulfatimonas sediminis</name>
    <dbReference type="NCBI Taxonomy" id="2675054"/>
    <lineage>
        <taxon>Bacteria</taxon>
        <taxon>Pseudomonadati</taxon>
        <taxon>Pseudomonadota</taxon>
        <taxon>Gammaproteobacteria</taxon>
        <taxon>Thiotrichales</taxon>
        <taxon>Piscirickettsiaceae</taxon>
        <taxon>Thiosulfatimonas</taxon>
    </lineage>
</organism>
<evidence type="ECO:0000259" key="3">
    <source>
        <dbReference type="Pfam" id="PF04608"/>
    </source>
</evidence>
<keyword evidence="1 2" id="KW-0472">Membrane</keyword>
<dbReference type="EC" id="3.1.3.27" evidence="1"/>
<name>A0A6F8PUN2_9GAMM</name>
<dbReference type="UniPathway" id="UPA00084">
    <property type="reaction ID" value="UER00504"/>
</dbReference>
<keyword evidence="1 2" id="KW-0812">Transmembrane</keyword>
<evidence type="ECO:0000313" key="5">
    <source>
        <dbReference type="Proteomes" id="UP000501726"/>
    </source>
</evidence>
<dbReference type="PANTHER" id="PTHR36305">
    <property type="entry name" value="PHOSPHATIDYLGLYCEROPHOSPHATASE A"/>
    <property type="match status" value="1"/>
</dbReference>
<keyword evidence="1" id="KW-0442">Lipid degradation</keyword>
<dbReference type="PANTHER" id="PTHR36305:SF1">
    <property type="entry name" value="PHOSPHATIDYLGLYCEROPHOSPHATASE A"/>
    <property type="match status" value="1"/>
</dbReference>
<dbReference type="GO" id="GO:0046872">
    <property type="term" value="F:metal ion binding"/>
    <property type="evidence" value="ECO:0007669"/>
    <property type="project" value="UniProtKB-KW"/>
</dbReference>
<feature type="transmembrane region" description="Helical" evidence="2">
    <location>
        <begin position="52"/>
        <end position="75"/>
    </location>
</feature>
<proteinExistence type="predicted"/>
<reference evidence="5" key="1">
    <citation type="submission" date="2019-11" db="EMBL/GenBank/DDBJ databases">
        <title>Isolation and characterization of two novel species in the genus Thiomicrorhabdus.</title>
        <authorList>
            <person name="Mochizuki J."/>
            <person name="Kojima H."/>
            <person name="Fukui M."/>
        </authorList>
    </citation>
    <scope>NUCLEOTIDE SEQUENCE [LARGE SCALE GENOMIC DNA]</scope>
    <source>
        <strain evidence="5">aks77</strain>
    </source>
</reference>
<comment type="subcellular location">
    <subcellularLocation>
        <location evidence="1">Cell inner membrane</location>
        <topology evidence="1">Multi-pass membrane protein</topology>
    </subcellularLocation>
</comment>
<dbReference type="CDD" id="cd06971">
    <property type="entry name" value="PgpA"/>
    <property type="match status" value="1"/>
</dbReference>
<keyword evidence="1" id="KW-0997">Cell inner membrane</keyword>
<evidence type="ECO:0000256" key="1">
    <source>
        <dbReference type="PIRNR" id="PIRNR006162"/>
    </source>
</evidence>
<keyword evidence="1" id="KW-1003">Cell membrane</keyword>
<keyword evidence="1" id="KW-0378">Hydrolase</keyword>
<feature type="transmembrane region" description="Helical" evidence="2">
    <location>
        <begin position="149"/>
        <end position="166"/>
    </location>
</feature>
<dbReference type="GO" id="GO:0005886">
    <property type="term" value="C:plasma membrane"/>
    <property type="evidence" value="ECO:0007669"/>
    <property type="project" value="UniProtKB-SubCell"/>
</dbReference>
<dbReference type="AlphaFoldDB" id="A0A6F8PUN2"/>
<keyword evidence="1" id="KW-0443">Lipid metabolism</keyword>
<dbReference type="GO" id="GO:0009395">
    <property type="term" value="P:phospholipid catabolic process"/>
    <property type="evidence" value="ECO:0007669"/>
    <property type="project" value="UniProtKB-KW"/>
</dbReference>
<comment type="cofactor">
    <cofactor evidence="1">
        <name>Mg(2+)</name>
        <dbReference type="ChEBI" id="CHEBI:18420"/>
    </cofactor>
</comment>
<gene>
    <name evidence="4" type="primary">pgpA</name>
    <name evidence="4" type="ORF">THMIRHAS_11100</name>
</gene>
<keyword evidence="1" id="KW-0460">Magnesium</keyword>
<keyword evidence="2" id="KW-1133">Transmembrane helix</keyword>
<dbReference type="InterPro" id="IPR007686">
    <property type="entry name" value="YutG/PgpA"/>
</dbReference>